<evidence type="ECO:0000313" key="1">
    <source>
        <dbReference type="EMBL" id="GAG56311.1"/>
    </source>
</evidence>
<organism evidence="1">
    <name type="scientific">marine sediment metagenome</name>
    <dbReference type="NCBI Taxonomy" id="412755"/>
    <lineage>
        <taxon>unclassified sequences</taxon>
        <taxon>metagenomes</taxon>
        <taxon>ecological metagenomes</taxon>
    </lineage>
</organism>
<dbReference type="EMBL" id="BART01003410">
    <property type="protein sequence ID" value="GAG56311.1"/>
    <property type="molecule type" value="Genomic_DNA"/>
</dbReference>
<name>X1A7Y7_9ZZZZ</name>
<proteinExistence type="predicted"/>
<gene>
    <name evidence="1" type="ORF">S01H4_09439</name>
</gene>
<sequence>MDKKATDYNSAMSRKSKIIKATLGLDYDQFELPGIGFDYESMMEKAG</sequence>
<reference evidence="1" key="1">
    <citation type="journal article" date="2014" name="Front. Microbiol.">
        <title>High frequency of phylogenetically diverse reductive dehalogenase-homologous genes in deep subseafloor sedimentary metagenomes.</title>
        <authorList>
            <person name="Kawai M."/>
            <person name="Futagami T."/>
            <person name="Toyoda A."/>
            <person name="Takaki Y."/>
            <person name="Nishi S."/>
            <person name="Hori S."/>
            <person name="Arai W."/>
            <person name="Tsubouchi T."/>
            <person name="Morono Y."/>
            <person name="Uchiyama I."/>
            <person name="Ito T."/>
            <person name="Fujiyama A."/>
            <person name="Inagaki F."/>
            <person name="Takami H."/>
        </authorList>
    </citation>
    <scope>NUCLEOTIDE SEQUENCE</scope>
    <source>
        <strain evidence="1">Expedition CK06-06</strain>
    </source>
</reference>
<feature type="non-terminal residue" evidence="1">
    <location>
        <position position="47"/>
    </location>
</feature>
<protein>
    <submittedName>
        <fullName evidence="1">Uncharacterized protein</fullName>
    </submittedName>
</protein>
<comment type="caution">
    <text evidence="1">The sequence shown here is derived from an EMBL/GenBank/DDBJ whole genome shotgun (WGS) entry which is preliminary data.</text>
</comment>
<dbReference type="AlphaFoldDB" id="X1A7Y7"/>
<accession>X1A7Y7</accession>